<reference evidence="4 5" key="1">
    <citation type="submission" date="2021-07" db="EMBL/GenBank/DDBJ databases">
        <title>Karlodiniumbacter phycospheric gen. nov., sp. nov., a phycosphere bacterium isolated from karlodinium veneficum.</title>
        <authorList>
            <person name="Peng Y."/>
            <person name="Jiang L."/>
            <person name="Lee J."/>
        </authorList>
    </citation>
    <scope>NUCLEOTIDE SEQUENCE</scope>
    <source>
        <strain evidence="4 5">N5</strain>
    </source>
</reference>
<feature type="transmembrane region" description="Helical" evidence="2">
    <location>
        <begin position="272"/>
        <end position="290"/>
    </location>
</feature>
<keyword evidence="2" id="KW-1133">Transmembrane helix</keyword>
<dbReference type="PANTHER" id="PTHR11328">
    <property type="entry name" value="MAJOR FACILITATOR SUPERFAMILY DOMAIN-CONTAINING PROTEIN"/>
    <property type="match status" value="1"/>
</dbReference>
<dbReference type="GO" id="GO:0008643">
    <property type="term" value="P:carbohydrate transport"/>
    <property type="evidence" value="ECO:0007669"/>
    <property type="project" value="InterPro"/>
</dbReference>
<keyword evidence="2" id="KW-0472">Membrane</keyword>
<keyword evidence="2" id="KW-0812">Transmembrane</keyword>
<dbReference type="PANTHER" id="PTHR11328:SF24">
    <property type="entry name" value="MAJOR FACILITATOR SUPERFAMILY (MFS) PROFILE DOMAIN-CONTAINING PROTEIN"/>
    <property type="match status" value="1"/>
</dbReference>
<feature type="transmembrane region" description="Helical" evidence="2">
    <location>
        <begin position="334"/>
        <end position="357"/>
    </location>
</feature>
<evidence type="ECO:0000313" key="4">
    <source>
        <dbReference type="EMBL" id="QXL86621.1"/>
    </source>
</evidence>
<dbReference type="Gene3D" id="1.20.1250.20">
    <property type="entry name" value="MFS general substrate transporter like domains"/>
    <property type="match status" value="2"/>
</dbReference>
<dbReference type="GO" id="GO:0005886">
    <property type="term" value="C:plasma membrane"/>
    <property type="evidence" value="ECO:0007669"/>
    <property type="project" value="TreeGrafter"/>
</dbReference>
<feature type="transmembrane region" description="Helical" evidence="2">
    <location>
        <begin position="377"/>
        <end position="397"/>
    </location>
</feature>
<organism evidence="4">
    <name type="scientific">Gymnodinialimonas phycosphaerae</name>
    <dbReference type="NCBI Taxonomy" id="2841589"/>
    <lineage>
        <taxon>Bacteria</taxon>
        <taxon>Pseudomonadati</taxon>
        <taxon>Pseudomonadota</taxon>
        <taxon>Alphaproteobacteria</taxon>
        <taxon>Rhodobacterales</taxon>
        <taxon>Paracoccaceae</taxon>
        <taxon>Gymnodinialimonas</taxon>
    </lineage>
</organism>
<protein>
    <submittedName>
        <fullName evidence="4">MFS transporter</fullName>
    </submittedName>
</protein>
<evidence type="ECO:0000313" key="5">
    <source>
        <dbReference type="Proteomes" id="UP000693972"/>
    </source>
</evidence>
<feature type="transmembrane region" description="Helical" evidence="2">
    <location>
        <begin position="36"/>
        <end position="55"/>
    </location>
</feature>
<proteinExistence type="inferred from homology"/>
<feature type="transmembrane region" description="Helical" evidence="2">
    <location>
        <begin position="296"/>
        <end position="322"/>
    </location>
</feature>
<dbReference type="Pfam" id="PF13347">
    <property type="entry name" value="MFS_2"/>
    <property type="match status" value="1"/>
</dbReference>
<feature type="transmembrane region" description="Helical" evidence="2">
    <location>
        <begin position="76"/>
        <end position="96"/>
    </location>
</feature>
<dbReference type="InterPro" id="IPR036259">
    <property type="entry name" value="MFS_trans_sf"/>
</dbReference>
<dbReference type="EMBL" id="CP078073">
    <property type="protein sequence ID" value="QXL86621.1"/>
    <property type="molecule type" value="Genomic_DNA"/>
</dbReference>
<name>A0A975TSS2_9RHOB</name>
<keyword evidence="5" id="KW-1185">Reference proteome</keyword>
<feature type="transmembrane region" description="Helical" evidence="2">
    <location>
        <begin position="165"/>
        <end position="183"/>
    </location>
</feature>
<feature type="transmembrane region" description="Helical" evidence="2">
    <location>
        <begin position="102"/>
        <end position="121"/>
    </location>
</feature>
<evidence type="ECO:0000256" key="2">
    <source>
        <dbReference type="SAM" id="Phobius"/>
    </source>
</evidence>
<dbReference type="RefSeq" id="WP_257893559.1">
    <property type="nucleotide sequence ID" value="NZ_JAIMBW010000001.1"/>
</dbReference>
<comment type="similarity">
    <text evidence="1">Belongs to the sodium:galactoside symporter (TC 2.A.2) family.</text>
</comment>
<feature type="transmembrane region" description="Helical" evidence="2">
    <location>
        <begin position="12"/>
        <end position="30"/>
    </location>
</feature>
<evidence type="ECO:0000256" key="1">
    <source>
        <dbReference type="ARBA" id="ARBA00009617"/>
    </source>
</evidence>
<sequence length="408" mass="42219">MRDTPAPSLPGYAVFAAMLASAGLPIYIHAPKFYVDTYGVSLTALAAVLFGLRLFDVVQDPVLGWLVGRLRGARRMAVMVGAGVIAASMLGLFAIAPPLPPLVWFTLTMVGLFSSFSFLTIAMYSEGVTAAARVRGGHLKLAAWRETGALLGVCVASIAPFVLGFTGFAVSFVVLAALAVWLMRHDWGGGSAPSSGGFGPVLRDPLARRLLVIALLNAAPVAVSSTLFLFYVESVLQAGAWAGAYLILFFIMAAASAPVWSALATRYGSRPMLLSAMTLAIAGFAGALALGPGDTLAFAAVCVVTGFALGADFALLPAAFAARMERVAPDAGEAFGLWNFVSKATLAIAAITLLPALEAAGFRAGETSPEGAIVLLAYLYAGVPCVLKLGAMALLLITPLPAGEREDF</sequence>
<dbReference type="GO" id="GO:0015293">
    <property type="term" value="F:symporter activity"/>
    <property type="evidence" value="ECO:0007669"/>
    <property type="project" value="InterPro"/>
</dbReference>
<dbReference type="AlphaFoldDB" id="A0A975TSS2"/>
<dbReference type="SUPFAM" id="SSF103473">
    <property type="entry name" value="MFS general substrate transporter"/>
    <property type="match status" value="2"/>
</dbReference>
<dbReference type="InterPro" id="IPR039672">
    <property type="entry name" value="MFS_2"/>
</dbReference>
<evidence type="ECO:0000313" key="3">
    <source>
        <dbReference type="EMBL" id="MBY4893929.1"/>
    </source>
</evidence>
<dbReference type="EMBL" id="JAIMBW010000001">
    <property type="protein sequence ID" value="MBY4893929.1"/>
    <property type="molecule type" value="Genomic_DNA"/>
</dbReference>
<gene>
    <name evidence="3" type="ORF">KUL25_14315</name>
    <name evidence="4" type="ORF">KUL25_14320</name>
</gene>
<dbReference type="Proteomes" id="UP000693972">
    <property type="component" value="Unassembled WGS sequence"/>
</dbReference>
<accession>A0A975TSS2</accession>
<feature type="transmembrane region" description="Helical" evidence="2">
    <location>
        <begin position="210"/>
        <end position="232"/>
    </location>
</feature>
<feature type="transmembrane region" description="Helical" evidence="2">
    <location>
        <begin position="238"/>
        <end position="260"/>
    </location>
</feature>